<comment type="caution">
    <text evidence="1">The sequence shown here is derived from an EMBL/GenBank/DDBJ whole genome shotgun (WGS) entry which is preliminary data.</text>
</comment>
<gene>
    <name evidence="1" type="ORF">VHA_001201</name>
</gene>
<accession>D0I634</accession>
<organism evidence="1 2">
    <name type="scientific">Grimontia hollisae CIP 101886</name>
    <dbReference type="NCBI Taxonomy" id="675812"/>
    <lineage>
        <taxon>Bacteria</taxon>
        <taxon>Pseudomonadati</taxon>
        <taxon>Pseudomonadota</taxon>
        <taxon>Gammaproteobacteria</taxon>
        <taxon>Vibrionales</taxon>
        <taxon>Vibrionaceae</taxon>
        <taxon>Grimontia</taxon>
    </lineage>
</organism>
<evidence type="ECO:0000313" key="2">
    <source>
        <dbReference type="Proteomes" id="UP000003604"/>
    </source>
</evidence>
<sequence>MIKYQRVALLEKQRKAMKRQELPEAFFSIMKRFRVGCAVLLAW</sequence>
<dbReference type="EMBL" id="ADAQ01000010">
    <property type="protein sequence ID" value="EEY73348.1"/>
    <property type="molecule type" value="Genomic_DNA"/>
</dbReference>
<proteinExistence type="predicted"/>
<evidence type="ECO:0000313" key="1">
    <source>
        <dbReference type="EMBL" id="EEY73348.1"/>
    </source>
</evidence>
<dbReference type="Proteomes" id="UP000003604">
    <property type="component" value="Unassembled WGS sequence"/>
</dbReference>
<dbReference type="AlphaFoldDB" id="D0I634"/>
<keyword evidence="2" id="KW-1185">Reference proteome</keyword>
<name>D0I634_GRIHO</name>
<reference evidence="1 2" key="1">
    <citation type="submission" date="2009-10" db="EMBL/GenBank/DDBJ databases">
        <authorList>
            <consortium name="Los Alamos National Laboratory (LANL)"/>
            <consortium name="National Microbial Pathogen Data Resource (NMPDR)"/>
            <person name="Saunders E.H."/>
            <person name="Munk A.C."/>
            <person name="Tapia R."/>
            <person name="Green L."/>
            <person name="Rogers Y."/>
            <person name="Detter J.C."/>
            <person name="Bruce D."/>
            <person name="Brettin T.S."/>
            <person name="Colwell R.R."/>
            <person name="Huq A."/>
            <person name="Grim C.J."/>
            <person name="Hasan N.A."/>
            <person name="Bartels D."/>
            <person name="Vonstein V."/>
        </authorList>
    </citation>
    <scope>NUCLEOTIDE SEQUENCE [LARGE SCALE GENOMIC DNA]</scope>
    <source>
        <strain evidence="1 2">CIP 101886</strain>
    </source>
</reference>
<protein>
    <submittedName>
        <fullName evidence="1">Uncharacterized protein</fullName>
    </submittedName>
</protein>